<evidence type="ECO:0000313" key="1">
    <source>
        <dbReference type="EMBL" id="SPZ84366.1"/>
    </source>
</evidence>
<evidence type="ECO:0000313" key="2">
    <source>
        <dbReference type="Proteomes" id="UP000251241"/>
    </source>
</evidence>
<dbReference type="AlphaFoldDB" id="A0A2X2IYH9"/>
<proteinExistence type="predicted"/>
<name>A0A2X2IYH9_SPHMU</name>
<organism evidence="1 2">
    <name type="scientific">Sphingobacterium multivorum</name>
    <dbReference type="NCBI Taxonomy" id="28454"/>
    <lineage>
        <taxon>Bacteria</taxon>
        <taxon>Pseudomonadati</taxon>
        <taxon>Bacteroidota</taxon>
        <taxon>Sphingobacteriia</taxon>
        <taxon>Sphingobacteriales</taxon>
        <taxon>Sphingobacteriaceae</taxon>
        <taxon>Sphingobacterium</taxon>
    </lineage>
</organism>
<gene>
    <name evidence="1" type="ORF">NCTC11343_00906</name>
</gene>
<dbReference type="Proteomes" id="UP000251241">
    <property type="component" value="Unassembled WGS sequence"/>
</dbReference>
<dbReference type="EMBL" id="UAUU01000002">
    <property type="protein sequence ID" value="SPZ84366.1"/>
    <property type="molecule type" value="Genomic_DNA"/>
</dbReference>
<protein>
    <submittedName>
        <fullName evidence="1">Uncharacterized protein</fullName>
    </submittedName>
</protein>
<sequence length="48" mass="5661">MYVSKARFIKKVKGLPFTFPHDINKMLKTLFRFQDELPSYSQLVNIAV</sequence>
<reference evidence="1 2" key="1">
    <citation type="submission" date="2018-06" db="EMBL/GenBank/DDBJ databases">
        <authorList>
            <consortium name="Pathogen Informatics"/>
            <person name="Doyle S."/>
        </authorList>
    </citation>
    <scope>NUCLEOTIDE SEQUENCE [LARGE SCALE GENOMIC DNA]</scope>
    <source>
        <strain evidence="1 2">NCTC11343</strain>
    </source>
</reference>
<accession>A0A2X2IYH9</accession>